<gene>
    <name evidence="1" type="ORF">L211DRAFT_831726</name>
</gene>
<sequence>MPGHIHNYSRSPRIGSKGWVYRALVQSTRSGEGLDLASGLSYALGVAGFGWFRPSCACLTTNLELV</sequence>
<organism evidence="1 2">
    <name type="scientific">Terfezia boudieri ATCC MYA-4762</name>
    <dbReference type="NCBI Taxonomy" id="1051890"/>
    <lineage>
        <taxon>Eukaryota</taxon>
        <taxon>Fungi</taxon>
        <taxon>Dikarya</taxon>
        <taxon>Ascomycota</taxon>
        <taxon>Pezizomycotina</taxon>
        <taxon>Pezizomycetes</taxon>
        <taxon>Pezizales</taxon>
        <taxon>Pezizaceae</taxon>
        <taxon>Terfezia</taxon>
    </lineage>
</organism>
<dbReference type="Proteomes" id="UP000267821">
    <property type="component" value="Unassembled WGS sequence"/>
</dbReference>
<dbReference type="OrthoDB" id="4634635at2759"/>
<name>A0A3N4L643_9PEZI</name>
<reference evidence="1 2" key="1">
    <citation type="journal article" date="2018" name="Nat. Ecol. Evol.">
        <title>Pezizomycetes genomes reveal the molecular basis of ectomycorrhizal truffle lifestyle.</title>
        <authorList>
            <person name="Murat C."/>
            <person name="Payen T."/>
            <person name="Noel B."/>
            <person name="Kuo A."/>
            <person name="Morin E."/>
            <person name="Chen J."/>
            <person name="Kohler A."/>
            <person name="Krizsan K."/>
            <person name="Balestrini R."/>
            <person name="Da Silva C."/>
            <person name="Montanini B."/>
            <person name="Hainaut M."/>
            <person name="Levati E."/>
            <person name="Barry K.W."/>
            <person name="Belfiori B."/>
            <person name="Cichocki N."/>
            <person name="Clum A."/>
            <person name="Dockter R.B."/>
            <person name="Fauchery L."/>
            <person name="Guy J."/>
            <person name="Iotti M."/>
            <person name="Le Tacon F."/>
            <person name="Lindquist E.A."/>
            <person name="Lipzen A."/>
            <person name="Malagnac F."/>
            <person name="Mello A."/>
            <person name="Molinier V."/>
            <person name="Miyauchi S."/>
            <person name="Poulain J."/>
            <person name="Riccioni C."/>
            <person name="Rubini A."/>
            <person name="Sitrit Y."/>
            <person name="Splivallo R."/>
            <person name="Traeger S."/>
            <person name="Wang M."/>
            <person name="Zifcakova L."/>
            <person name="Wipf D."/>
            <person name="Zambonelli A."/>
            <person name="Paolocci F."/>
            <person name="Nowrousian M."/>
            <person name="Ottonello S."/>
            <person name="Baldrian P."/>
            <person name="Spatafora J.W."/>
            <person name="Henrissat B."/>
            <person name="Nagy L.G."/>
            <person name="Aury J.M."/>
            <person name="Wincker P."/>
            <person name="Grigoriev I.V."/>
            <person name="Bonfante P."/>
            <person name="Martin F.M."/>
        </authorList>
    </citation>
    <scope>NUCLEOTIDE SEQUENCE [LARGE SCALE GENOMIC DNA]</scope>
    <source>
        <strain evidence="1 2">ATCC MYA-4762</strain>
    </source>
</reference>
<accession>A0A3N4L643</accession>
<keyword evidence="2" id="KW-1185">Reference proteome</keyword>
<proteinExistence type="predicted"/>
<dbReference type="InParanoid" id="A0A3N4L643"/>
<evidence type="ECO:0000313" key="1">
    <source>
        <dbReference type="EMBL" id="RPB18370.1"/>
    </source>
</evidence>
<dbReference type="AlphaFoldDB" id="A0A3N4L643"/>
<evidence type="ECO:0000313" key="2">
    <source>
        <dbReference type="Proteomes" id="UP000267821"/>
    </source>
</evidence>
<protein>
    <submittedName>
        <fullName evidence="1">Uncharacterized protein</fullName>
    </submittedName>
</protein>
<dbReference type="EMBL" id="ML121636">
    <property type="protein sequence ID" value="RPB18370.1"/>
    <property type="molecule type" value="Genomic_DNA"/>
</dbReference>